<dbReference type="InterPro" id="IPR014710">
    <property type="entry name" value="RmlC-like_jellyroll"/>
</dbReference>
<dbReference type="AlphaFoldDB" id="A0A8J2VCG4"/>
<dbReference type="InterPro" id="IPR011051">
    <property type="entry name" value="RmlC_Cupin_sf"/>
</dbReference>
<reference evidence="1" key="1">
    <citation type="journal article" date="2014" name="Int. J. Syst. Evol. Microbiol.">
        <title>Complete genome sequence of Corynebacterium casei LMG S-19264T (=DSM 44701T), isolated from a smear-ripened cheese.</title>
        <authorList>
            <consortium name="US DOE Joint Genome Institute (JGI-PGF)"/>
            <person name="Walter F."/>
            <person name="Albersmeier A."/>
            <person name="Kalinowski J."/>
            <person name="Ruckert C."/>
        </authorList>
    </citation>
    <scope>NUCLEOTIDE SEQUENCE</scope>
    <source>
        <strain evidence="1">CGMCC 1.15179</strain>
    </source>
</reference>
<reference evidence="1" key="2">
    <citation type="submission" date="2020-09" db="EMBL/GenBank/DDBJ databases">
        <authorList>
            <person name="Sun Q."/>
            <person name="Zhou Y."/>
        </authorList>
    </citation>
    <scope>NUCLEOTIDE SEQUENCE</scope>
    <source>
        <strain evidence="1">CGMCC 1.15179</strain>
    </source>
</reference>
<dbReference type="Proteomes" id="UP000625210">
    <property type="component" value="Unassembled WGS sequence"/>
</dbReference>
<name>A0A8J2VCG4_9BACL</name>
<comment type="caution">
    <text evidence="1">The sequence shown here is derived from an EMBL/GenBank/DDBJ whole genome shotgun (WGS) entry which is preliminary data.</text>
</comment>
<protein>
    <submittedName>
        <fullName evidence="1">Cupin</fullName>
    </submittedName>
</protein>
<accession>A0A8J2VCG4</accession>
<evidence type="ECO:0000313" key="2">
    <source>
        <dbReference type="Proteomes" id="UP000625210"/>
    </source>
</evidence>
<proteinExistence type="predicted"/>
<keyword evidence="2" id="KW-1185">Reference proteome</keyword>
<dbReference type="Gene3D" id="2.60.120.10">
    <property type="entry name" value="Jelly Rolls"/>
    <property type="match status" value="1"/>
</dbReference>
<organism evidence="1 2">
    <name type="scientific">Marinithermofilum abyssi</name>
    <dbReference type="NCBI Taxonomy" id="1571185"/>
    <lineage>
        <taxon>Bacteria</taxon>
        <taxon>Bacillati</taxon>
        <taxon>Bacillota</taxon>
        <taxon>Bacilli</taxon>
        <taxon>Bacillales</taxon>
        <taxon>Thermoactinomycetaceae</taxon>
        <taxon>Marinithermofilum</taxon>
    </lineage>
</organism>
<dbReference type="EMBL" id="BMHQ01000002">
    <property type="protein sequence ID" value="GGE06666.1"/>
    <property type="molecule type" value="Genomic_DNA"/>
</dbReference>
<gene>
    <name evidence="1" type="ORF">GCM10011571_04770</name>
</gene>
<sequence length="125" mass="13740">MNIYRFDREVGTPVEQFGNTGVTLSRILLTAGPAQVSCIHLDPEGRIGEHRGTAPELFLIVEGEGWVSGSGQEQIPVRAGEAVFWERGEQRSSGTRKGMTAMVIVGDSVEPRRFLTECRRVPLTV</sequence>
<dbReference type="RefSeq" id="WP_188646334.1">
    <property type="nucleotide sequence ID" value="NZ_BMHQ01000002.1"/>
</dbReference>
<evidence type="ECO:0000313" key="1">
    <source>
        <dbReference type="EMBL" id="GGE06666.1"/>
    </source>
</evidence>
<dbReference type="SUPFAM" id="SSF51182">
    <property type="entry name" value="RmlC-like cupins"/>
    <property type="match status" value="1"/>
</dbReference>